<accession>A0A1B6K7A6</accession>
<feature type="non-terminal residue" evidence="2">
    <location>
        <position position="113"/>
    </location>
</feature>
<evidence type="ECO:0000256" key="1">
    <source>
        <dbReference type="SAM" id="MobiDB-lite"/>
    </source>
</evidence>
<dbReference type="AlphaFoldDB" id="A0A1B6K7A6"/>
<name>A0A1B6K7A6_9HEMI</name>
<organism evidence="2">
    <name type="scientific">Homalodisca liturata</name>
    <dbReference type="NCBI Taxonomy" id="320908"/>
    <lineage>
        <taxon>Eukaryota</taxon>
        <taxon>Metazoa</taxon>
        <taxon>Ecdysozoa</taxon>
        <taxon>Arthropoda</taxon>
        <taxon>Hexapoda</taxon>
        <taxon>Insecta</taxon>
        <taxon>Pterygota</taxon>
        <taxon>Neoptera</taxon>
        <taxon>Paraneoptera</taxon>
        <taxon>Hemiptera</taxon>
        <taxon>Auchenorrhyncha</taxon>
        <taxon>Membracoidea</taxon>
        <taxon>Cicadellidae</taxon>
        <taxon>Cicadellinae</taxon>
        <taxon>Proconiini</taxon>
        <taxon>Homalodisca</taxon>
    </lineage>
</organism>
<protein>
    <submittedName>
        <fullName evidence="2">Uncharacterized protein</fullName>
    </submittedName>
</protein>
<reference evidence="2" key="1">
    <citation type="submission" date="2015-11" db="EMBL/GenBank/DDBJ databases">
        <title>De novo transcriptome assembly of four potential Pierce s Disease insect vectors from Arizona vineyards.</title>
        <authorList>
            <person name="Tassone E.E."/>
        </authorList>
    </citation>
    <scope>NUCLEOTIDE SEQUENCE</scope>
</reference>
<evidence type="ECO:0000313" key="2">
    <source>
        <dbReference type="EMBL" id="JAT07285.1"/>
    </source>
</evidence>
<proteinExistence type="predicted"/>
<gene>
    <name evidence="2" type="ORF">g.4404</name>
</gene>
<feature type="non-terminal residue" evidence="2">
    <location>
        <position position="1"/>
    </location>
</feature>
<dbReference type="EMBL" id="GECU01000422">
    <property type="protein sequence ID" value="JAT07285.1"/>
    <property type="molecule type" value="Transcribed_RNA"/>
</dbReference>
<sequence>CNIIKFPLNPTDTWFGELTKFKANKTTKEFEDLDRLPSLFSVPKPQTKKGKKPSAKPDISNNRRTSWTNIGVNCNIIKFPLNPTDTWFGELTKFKANRETFITSKNETVEEKF</sequence>
<feature type="region of interest" description="Disordered" evidence="1">
    <location>
        <begin position="40"/>
        <end position="63"/>
    </location>
</feature>